<dbReference type="KEGG" id="dpr:Despr_2442"/>
<evidence type="ECO:0000313" key="2">
    <source>
        <dbReference type="EMBL" id="ADW18581.1"/>
    </source>
</evidence>
<reference evidence="2 3" key="1">
    <citation type="journal article" date="2011" name="Stand. Genomic Sci.">
        <title>Complete genome sequence of Desulfobulbus propionicus type strain (1pr3).</title>
        <authorList>
            <person name="Pagani I."/>
            <person name="Lapidus A."/>
            <person name="Nolan M."/>
            <person name="Lucas S."/>
            <person name="Hammon N."/>
            <person name="Deshpande S."/>
            <person name="Cheng J.F."/>
            <person name="Chertkov O."/>
            <person name="Davenport K."/>
            <person name="Tapia R."/>
            <person name="Han C."/>
            <person name="Goodwin L."/>
            <person name="Pitluck S."/>
            <person name="Liolios K."/>
            <person name="Mavromatis K."/>
            <person name="Ivanova N."/>
            <person name="Mikhailova N."/>
            <person name="Pati A."/>
            <person name="Chen A."/>
            <person name="Palaniappan K."/>
            <person name="Land M."/>
            <person name="Hauser L."/>
            <person name="Chang Y.J."/>
            <person name="Jeffries C.D."/>
            <person name="Detter J.C."/>
            <person name="Brambilla E."/>
            <person name="Kannan K.P."/>
            <person name="Djao O.D."/>
            <person name="Rohde M."/>
            <person name="Pukall R."/>
            <person name="Spring S."/>
            <person name="Goker M."/>
            <person name="Sikorski J."/>
            <person name="Woyke T."/>
            <person name="Bristow J."/>
            <person name="Eisen J.A."/>
            <person name="Markowitz V."/>
            <person name="Hugenholtz P."/>
            <person name="Kyrpides N.C."/>
            <person name="Klenk H.P."/>
        </authorList>
    </citation>
    <scope>NUCLEOTIDE SEQUENCE [LARGE SCALE GENOMIC DNA]</scope>
    <source>
        <strain evidence="3">ATCC 33891 / DSM 2032 / 1pr3</strain>
    </source>
</reference>
<gene>
    <name evidence="2" type="ordered locus">Despr_2442</name>
</gene>
<dbReference type="InterPro" id="IPR009279">
    <property type="entry name" value="Portal_Mu"/>
</dbReference>
<dbReference type="AlphaFoldDB" id="A0A7U4DPW8"/>
<organism evidence="2 3">
    <name type="scientific">Desulfobulbus propionicus (strain ATCC 33891 / DSM 2032 / VKM B-1956 / 1pr3)</name>
    <dbReference type="NCBI Taxonomy" id="577650"/>
    <lineage>
        <taxon>Bacteria</taxon>
        <taxon>Pseudomonadati</taxon>
        <taxon>Thermodesulfobacteriota</taxon>
        <taxon>Desulfobulbia</taxon>
        <taxon>Desulfobulbales</taxon>
        <taxon>Desulfobulbaceae</taxon>
        <taxon>Desulfobulbus</taxon>
    </lineage>
</organism>
<dbReference type="Proteomes" id="UP000006365">
    <property type="component" value="Chromosome"/>
</dbReference>
<evidence type="ECO:0000256" key="1">
    <source>
        <dbReference type="SAM" id="MobiDB-lite"/>
    </source>
</evidence>
<name>A0A7U4DPW8_DESPD</name>
<dbReference type="Pfam" id="PF06074">
    <property type="entry name" value="Portal_Mu"/>
    <property type="match status" value="1"/>
</dbReference>
<accession>A0A7U4DPW8</accession>
<evidence type="ECO:0000313" key="3">
    <source>
        <dbReference type="Proteomes" id="UP000006365"/>
    </source>
</evidence>
<keyword evidence="3" id="KW-1185">Reference proteome</keyword>
<proteinExistence type="predicted"/>
<dbReference type="RefSeq" id="WP_015725107.1">
    <property type="nucleotide sequence ID" value="NC_014972.1"/>
</dbReference>
<feature type="region of interest" description="Disordered" evidence="1">
    <location>
        <begin position="397"/>
        <end position="430"/>
    </location>
</feature>
<evidence type="ECO:0008006" key="4">
    <source>
        <dbReference type="Google" id="ProtNLM"/>
    </source>
</evidence>
<dbReference type="EMBL" id="CP002364">
    <property type="protein sequence ID" value="ADW18581.1"/>
    <property type="molecule type" value="Genomic_DNA"/>
</dbReference>
<sequence>MIYDYLNRPVTTRTLTQELAAPSLAGIRSVWDVTVASGLTPYRLAGLLQRAAEGEISEYLTLAEEMEERDLHYRCEISKRKLAVASLPITVEAASDEPQDVQLADEVRALVKQAGFRGLLKDLLDAIGKGFSVCEILWSRGARWRPVGYEWRDPRFFTFDRASRRRLRLLDEQNVAEGIDLAPFKFICHLPHLKTGIPIRGGIARVAAWAWMCKNYTVKDWLAFAEVFGMPLRVGKYQPGASKEDIAILKAAVANLGSDAAAVIPESMLIEFVESAKVTGGHELFNKLADWLDAQVSRGILGQTATTQGTAGKLGNEDAQAEVREDIRDDDATQLSETINRDLVRPFIDLNWGPQEQYPELLIKAVEPEDTQLLVTALEKLVPLGLKVEQSVVRDKLGLPDPEEGADCLGTPPPAEQPAAVETADKQPVQPEPVEAAKNSRELDKNPLESTLLQWVKTESAGPAANLITRAESLLEQAESLEQFREQLIDLLATSQPEQLGEIMARLDLLGNLAGRLEVAE</sequence>
<protein>
    <recommendedName>
        <fullName evidence="4">DUF935 domain-containing protein</fullName>
    </recommendedName>
</protein>